<dbReference type="InterPro" id="IPR012334">
    <property type="entry name" value="Pectin_lyas_fold"/>
</dbReference>
<gene>
    <name evidence="1" type="ORF">LCGC14_2461910</name>
</gene>
<comment type="caution">
    <text evidence="1">The sequence shown here is derived from an EMBL/GenBank/DDBJ whole genome shotgun (WGS) entry which is preliminary data.</text>
</comment>
<proteinExistence type="predicted"/>
<organism evidence="1">
    <name type="scientific">marine sediment metagenome</name>
    <dbReference type="NCBI Taxonomy" id="412755"/>
    <lineage>
        <taxon>unclassified sequences</taxon>
        <taxon>metagenomes</taxon>
        <taxon>ecological metagenomes</taxon>
    </lineage>
</organism>
<evidence type="ECO:0008006" key="2">
    <source>
        <dbReference type="Google" id="ProtNLM"/>
    </source>
</evidence>
<feature type="non-terminal residue" evidence="1">
    <location>
        <position position="512"/>
    </location>
</feature>
<accession>A0A0F9E6Y9</accession>
<dbReference type="InterPro" id="IPR011050">
    <property type="entry name" value="Pectin_lyase_fold/virulence"/>
</dbReference>
<sequence>LVMYNYDNISDDNISDDEFAEWLNVENLGTENYVVIIDAGFVSRSTSVMSNLVAPRGIGMQPTAQGDGFASDLISDEVGMALVAGDAAQTVWESSLLRHGVFTYYLLEAMGGDGDDASNENGWGWVSVEECFKYVKPGVDMWMKDNEDSFFPSIDVRQTVTLYDTDKDEEFELITTAAGTNDEPATHHVGTDETPEIQDAIYKAKDGDLIILPTGTYDGSGIYVDKEITITGENPDDPDVVADTIISSDGYLGSTIIFARSAGGAAINGITLTSGSWRPVDADDGDPGSETEPAHLDGYDGYSVAGGGIYCQDGSSPTISNCVIRDYHIRGGHGGNGAESDVIVPINGRGGWGGWARGGGIYIGEGTKPTIINTVISGCSVTGGNGGNGADASTVTDDIYGDYDIFAGFGGLWSNAYFAPWEMWGYEGPYRRYTGMGGGVYCAAASSPTFINCTITGNRTDGGISGLGGAPLRGSERYPQFIYEIPSFGAGVYCAADSIVEFEGCTIEGNYA</sequence>
<name>A0A0F9E6Y9_9ZZZZ</name>
<dbReference type="Gene3D" id="2.160.20.10">
    <property type="entry name" value="Single-stranded right-handed beta-helix, Pectin lyase-like"/>
    <property type="match status" value="1"/>
</dbReference>
<protein>
    <recommendedName>
        <fullName evidence="2">DUF1565 domain-containing protein</fullName>
    </recommendedName>
</protein>
<dbReference type="EMBL" id="LAZR01038351">
    <property type="protein sequence ID" value="KKL19793.1"/>
    <property type="molecule type" value="Genomic_DNA"/>
</dbReference>
<evidence type="ECO:0000313" key="1">
    <source>
        <dbReference type="EMBL" id="KKL19793.1"/>
    </source>
</evidence>
<reference evidence="1" key="1">
    <citation type="journal article" date="2015" name="Nature">
        <title>Complex archaea that bridge the gap between prokaryotes and eukaryotes.</title>
        <authorList>
            <person name="Spang A."/>
            <person name="Saw J.H."/>
            <person name="Jorgensen S.L."/>
            <person name="Zaremba-Niedzwiedzka K."/>
            <person name="Martijn J."/>
            <person name="Lind A.E."/>
            <person name="van Eijk R."/>
            <person name="Schleper C."/>
            <person name="Guy L."/>
            <person name="Ettema T.J."/>
        </authorList>
    </citation>
    <scope>NUCLEOTIDE SEQUENCE</scope>
</reference>
<feature type="non-terminal residue" evidence="1">
    <location>
        <position position="1"/>
    </location>
</feature>
<dbReference type="AlphaFoldDB" id="A0A0F9E6Y9"/>
<dbReference type="SUPFAM" id="SSF51126">
    <property type="entry name" value="Pectin lyase-like"/>
    <property type="match status" value="1"/>
</dbReference>